<reference evidence="13" key="1">
    <citation type="submission" date="2018-05" db="EMBL/GenBank/DDBJ databases">
        <title>Ignatzschineria dubaiensis sp. nov., isolated from necrotic foot tissues of dromedaries (Camelus dromedarius) and associated maggots in Dubai, United Arab Emirates.</title>
        <authorList>
            <person name="Tsang C.C."/>
            <person name="Tang J.Y.M."/>
            <person name="Fong J.Y.H."/>
            <person name="Kinne J."/>
            <person name="Lee H.H."/>
            <person name="Joseph M."/>
            <person name="Jose S."/>
            <person name="Schuster R.K."/>
            <person name="Tang Y."/>
            <person name="Sivakumar S."/>
            <person name="Chen J.H.K."/>
            <person name="Teng J.L.L."/>
            <person name="Lau S.K.P."/>
            <person name="Wernery U."/>
            <person name="Woo P.C.Y."/>
        </authorList>
    </citation>
    <scope>NUCLEOTIDE SEQUENCE [LARGE SCALE GENOMIC DNA]</scope>
    <source>
        <strain evidence="13">KCTC 22644</strain>
    </source>
</reference>
<evidence type="ECO:0000256" key="8">
    <source>
        <dbReference type="SAM" id="Phobius"/>
    </source>
</evidence>
<evidence type="ECO:0000256" key="5">
    <source>
        <dbReference type="ARBA" id="ARBA00022989"/>
    </source>
</evidence>
<dbReference type="Pfam" id="PF21082">
    <property type="entry name" value="MS_channel_3rd"/>
    <property type="match status" value="1"/>
</dbReference>
<evidence type="ECO:0000313" key="12">
    <source>
        <dbReference type="EMBL" id="PWD81127.1"/>
    </source>
</evidence>
<feature type="transmembrane region" description="Helical" evidence="8">
    <location>
        <begin position="533"/>
        <end position="562"/>
    </location>
</feature>
<keyword evidence="3" id="KW-1003">Cell membrane</keyword>
<dbReference type="EMBL" id="QEWQ01000003">
    <property type="protein sequence ID" value="PWD81127.1"/>
    <property type="molecule type" value="Genomic_DNA"/>
</dbReference>
<evidence type="ECO:0000256" key="1">
    <source>
        <dbReference type="ARBA" id="ARBA00004651"/>
    </source>
</evidence>
<dbReference type="SUPFAM" id="SSF82861">
    <property type="entry name" value="Mechanosensitive channel protein MscS (YggB), transmembrane region"/>
    <property type="match status" value="1"/>
</dbReference>
<proteinExistence type="inferred from homology"/>
<evidence type="ECO:0000256" key="7">
    <source>
        <dbReference type="SAM" id="Coils"/>
    </source>
</evidence>
<dbReference type="InterPro" id="IPR011066">
    <property type="entry name" value="MscS_channel_C_sf"/>
</dbReference>
<dbReference type="PANTHER" id="PTHR30347">
    <property type="entry name" value="POTASSIUM CHANNEL RELATED"/>
    <property type="match status" value="1"/>
</dbReference>
<dbReference type="OrthoDB" id="9799209at2"/>
<feature type="transmembrane region" description="Helical" evidence="8">
    <location>
        <begin position="508"/>
        <end position="527"/>
    </location>
</feature>
<evidence type="ECO:0000256" key="2">
    <source>
        <dbReference type="ARBA" id="ARBA00008017"/>
    </source>
</evidence>
<feature type="domain" description="Mechanosensitive ion channel MscS C-terminal" evidence="11">
    <location>
        <begin position="630"/>
        <end position="717"/>
    </location>
</feature>
<dbReference type="InterPro" id="IPR052702">
    <property type="entry name" value="MscS-like_channel"/>
</dbReference>
<evidence type="ECO:0000313" key="13">
    <source>
        <dbReference type="Proteomes" id="UP000245020"/>
    </source>
</evidence>
<sequence>MAQRLLTLFFVLFMSVSTAYSQVHPIGSILQNGLGGETTKEEAKSLPDPLHLTPTWWGYFEDKKVADLRQAVIDFLNEIEEAALLLPEENRKKEATKISHISANLFAYVALVEKSVKVKAPAFSAKEHYNVAELLAIIHRERELSSDLMSTRENIRDQERQARDLSRQISQQFVTYFETGENSPERYLEALKVIMQQTELALLNERLRILRENLTLAEEESNLLQEVKSTAIARLTYSEAEFEDVEHRLSDAIVRLQEANTRLLREQSQLLLLPETTVEDQAVARLRNQRVSKEKINVAILEAQIDMYENERDTLTLLATDDEGTDVERIQKDYAERQRSIQELQLKAKDWFNQNEAERSSTNALLADIETRGGMNENSFLAGIANDRLALIQETSVLLQKLQTEIADSQFMGRILENQLLKYQGVLLNTINRTKSALSYAWRNVKQLIRTPLFTIGDTPVTALSFAQFLMIVLVCWWIAFWLNRVFNRMGNKRGDDKLPAYYLAGRLTYYGIILFGFLYGLTAVGIDFTNFALVAGALAIGLGFGLQSIVNNFVSGLIILFERSIKVGDFIELQDQKNGKPLWGEVKEINVRATIITDNDNVDIVIPNSEFINTKMLNWTLKEPQRRVRYPFRVAYGTSKELVREAVLAAAEGLPHTLKGIPGRNPAVWLVNFQDYYYEFELVVWLTSRAVKRPNGIRAAYMWAIDTALRENGIEIPLPQREHRFREGEILPIERVRRDILAQEAIEEAEAEVEAEIAEREAKEADKKGRDR</sequence>
<evidence type="ECO:0000256" key="9">
    <source>
        <dbReference type="SAM" id="SignalP"/>
    </source>
</evidence>
<feature type="coiled-coil region" evidence="7">
    <location>
        <begin position="742"/>
        <end position="769"/>
    </location>
</feature>
<evidence type="ECO:0008006" key="14">
    <source>
        <dbReference type="Google" id="ProtNLM"/>
    </source>
</evidence>
<feature type="coiled-coil region" evidence="7">
    <location>
        <begin position="200"/>
        <end position="227"/>
    </location>
</feature>
<dbReference type="SUPFAM" id="SSF50182">
    <property type="entry name" value="Sm-like ribonucleoproteins"/>
    <property type="match status" value="1"/>
</dbReference>
<keyword evidence="5 8" id="KW-1133">Transmembrane helix</keyword>
<dbReference type="InterPro" id="IPR006685">
    <property type="entry name" value="MscS_channel_2nd"/>
</dbReference>
<dbReference type="InterPro" id="IPR023408">
    <property type="entry name" value="MscS_beta-dom_sf"/>
</dbReference>
<evidence type="ECO:0000259" key="11">
    <source>
        <dbReference type="Pfam" id="PF21082"/>
    </source>
</evidence>
<dbReference type="Gene3D" id="2.30.30.60">
    <property type="match status" value="1"/>
</dbReference>
<comment type="caution">
    <text evidence="12">The sequence shown here is derived from an EMBL/GenBank/DDBJ whole genome shotgun (WGS) entry which is preliminary data.</text>
</comment>
<feature type="coiled-coil region" evidence="7">
    <location>
        <begin position="291"/>
        <end position="347"/>
    </location>
</feature>
<keyword evidence="7" id="KW-0175">Coiled coil</keyword>
<dbReference type="InterPro" id="IPR010920">
    <property type="entry name" value="LSM_dom_sf"/>
</dbReference>
<gene>
    <name evidence="12" type="ORF">DC083_04310</name>
</gene>
<feature type="domain" description="Mechanosensitive ion channel MscS" evidence="10">
    <location>
        <begin position="550"/>
        <end position="621"/>
    </location>
</feature>
<name>A0A2U2AER8_9GAMM</name>
<dbReference type="Proteomes" id="UP000245020">
    <property type="component" value="Unassembled WGS sequence"/>
</dbReference>
<evidence type="ECO:0000256" key="6">
    <source>
        <dbReference type="ARBA" id="ARBA00023136"/>
    </source>
</evidence>
<comment type="similarity">
    <text evidence="2">Belongs to the MscS (TC 1.A.23) family.</text>
</comment>
<evidence type="ECO:0000256" key="3">
    <source>
        <dbReference type="ARBA" id="ARBA00022475"/>
    </source>
</evidence>
<dbReference type="GO" id="GO:0008381">
    <property type="term" value="F:mechanosensitive monoatomic ion channel activity"/>
    <property type="evidence" value="ECO:0007669"/>
    <property type="project" value="UniProtKB-ARBA"/>
</dbReference>
<keyword evidence="9" id="KW-0732">Signal</keyword>
<keyword evidence="13" id="KW-1185">Reference proteome</keyword>
<dbReference type="Gene3D" id="3.30.70.100">
    <property type="match status" value="1"/>
</dbReference>
<dbReference type="InterPro" id="IPR011014">
    <property type="entry name" value="MscS_channel_TM-2"/>
</dbReference>
<dbReference type="GO" id="GO:0005886">
    <property type="term" value="C:plasma membrane"/>
    <property type="evidence" value="ECO:0007669"/>
    <property type="project" value="UniProtKB-SubCell"/>
</dbReference>
<feature type="transmembrane region" description="Helical" evidence="8">
    <location>
        <begin position="466"/>
        <end position="487"/>
    </location>
</feature>
<feature type="chain" id="PRO_5015651075" description="Mechanosensitive ion channel protein MscS" evidence="9">
    <location>
        <begin position="20"/>
        <end position="773"/>
    </location>
</feature>
<dbReference type="SUPFAM" id="SSF82689">
    <property type="entry name" value="Mechanosensitive channel protein MscS (YggB), C-terminal domain"/>
    <property type="match status" value="1"/>
</dbReference>
<keyword evidence="6 8" id="KW-0472">Membrane</keyword>
<accession>A0A2U2AER8</accession>
<feature type="signal peptide" evidence="9">
    <location>
        <begin position="1"/>
        <end position="19"/>
    </location>
</feature>
<dbReference type="Gene3D" id="1.10.287.1260">
    <property type="match status" value="1"/>
</dbReference>
<dbReference type="PANTHER" id="PTHR30347:SF1">
    <property type="entry name" value="MECHANOSENSITIVE CHANNEL MSCK"/>
    <property type="match status" value="1"/>
</dbReference>
<organism evidence="12 13">
    <name type="scientific">Ignatzschineria ureiclastica</name>
    <dbReference type="NCBI Taxonomy" id="472582"/>
    <lineage>
        <taxon>Bacteria</taxon>
        <taxon>Pseudomonadati</taxon>
        <taxon>Pseudomonadota</taxon>
        <taxon>Gammaproteobacteria</taxon>
        <taxon>Cardiobacteriales</taxon>
        <taxon>Ignatzschineriaceae</taxon>
        <taxon>Ignatzschineria</taxon>
    </lineage>
</organism>
<dbReference type="RefSeq" id="WP_109189030.1">
    <property type="nucleotide sequence ID" value="NZ_BMYA01000003.1"/>
</dbReference>
<dbReference type="Pfam" id="PF00924">
    <property type="entry name" value="MS_channel_2nd"/>
    <property type="match status" value="1"/>
</dbReference>
<dbReference type="AlphaFoldDB" id="A0A2U2AER8"/>
<evidence type="ECO:0000259" key="10">
    <source>
        <dbReference type="Pfam" id="PF00924"/>
    </source>
</evidence>
<feature type="coiled-coil region" evidence="7">
    <location>
        <begin position="141"/>
        <end position="168"/>
    </location>
</feature>
<keyword evidence="4 8" id="KW-0812">Transmembrane</keyword>
<comment type="subcellular location">
    <subcellularLocation>
        <location evidence="1">Cell membrane</location>
        <topology evidence="1">Multi-pass membrane protein</topology>
    </subcellularLocation>
</comment>
<evidence type="ECO:0000256" key="4">
    <source>
        <dbReference type="ARBA" id="ARBA00022692"/>
    </source>
</evidence>
<dbReference type="InterPro" id="IPR049278">
    <property type="entry name" value="MS_channel_C"/>
</dbReference>
<protein>
    <recommendedName>
        <fullName evidence="14">Mechanosensitive ion channel protein MscS</fullName>
    </recommendedName>
</protein>